<dbReference type="InterPro" id="IPR003010">
    <property type="entry name" value="C-N_Hydrolase"/>
</dbReference>
<evidence type="ECO:0000313" key="4">
    <source>
        <dbReference type="Proteomes" id="UP001302126"/>
    </source>
</evidence>
<reference evidence="3" key="1">
    <citation type="journal article" date="2023" name="Mol. Phylogenet. Evol.">
        <title>Genome-scale phylogeny and comparative genomics of the fungal order Sordariales.</title>
        <authorList>
            <person name="Hensen N."/>
            <person name="Bonometti L."/>
            <person name="Westerberg I."/>
            <person name="Brannstrom I.O."/>
            <person name="Guillou S."/>
            <person name="Cros-Aarteil S."/>
            <person name="Calhoun S."/>
            <person name="Haridas S."/>
            <person name="Kuo A."/>
            <person name="Mondo S."/>
            <person name="Pangilinan J."/>
            <person name="Riley R."/>
            <person name="LaButti K."/>
            <person name="Andreopoulos B."/>
            <person name="Lipzen A."/>
            <person name="Chen C."/>
            <person name="Yan M."/>
            <person name="Daum C."/>
            <person name="Ng V."/>
            <person name="Clum A."/>
            <person name="Steindorff A."/>
            <person name="Ohm R.A."/>
            <person name="Martin F."/>
            <person name="Silar P."/>
            <person name="Natvig D.O."/>
            <person name="Lalanne C."/>
            <person name="Gautier V."/>
            <person name="Ament-Velasquez S.L."/>
            <person name="Kruys A."/>
            <person name="Hutchinson M.I."/>
            <person name="Powell A.J."/>
            <person name="Barry K."/>
            <person name="Miller A.N."/>
            <person name="Grigoriev I.V."/>
            <person name="Debuchy R."/>
            <person name="Gladieux P."/>
            <person name="Hiltunen Thoren M."/>
            <person name="Johannesson H."/>
        </authorList>
    </citation>
    <scope>NUCLEOTIDE SEQUENCE</scope>
    <source>
        <strain evidence="3">PSN309</strain>
    </source>
</reference>
<protein>
    <submittedName>
        <fullName evidence="3">Carbon-nitrogen hydrolase</fullName>
    </submittedName>
</protein>
<proteinExistence type="inferred from homology"/>
<evidence type="ECO:0000256" key="1">
    <source>
        <dbReference type="ARBA" id="ARBA00008129"/>
    </source>
</evidence>
<dbReference type="PANTHER" id="PTHR46044">
    <property type="entry name" value="NITRILASE"/>
    <property type="match status" value="1"/>
</dbReference>
<organism evidence="3 4">
    <name type="scientific">Podospora australis</name>
    <dbReference type="NCBI Taxonomy" id="1536484"/>
    <lineage>
        <taxon>Eukaryota</taxon>
        <taxon>Fungi</taxon>
        <taxon>Dikarya</taxon>
        <taxon>Ascomycota</taxon>
        <taxon>Pezizomycotina</taxon>
        <taxon>Sordariomycetes</taxon>
        <taxon>Sordariomycetidae</taxon>
        <taxon>Sordariales</taxon>
        <taxon>Podosporaceae</taxon>
        <taxon>Podospora</taxon>
    </lineage>
</organism>
<dbReference type="InterPro" id="IPR036526">
    <property type="entry name" value="C-N_Hydrolase_sf"/>
</dbReference>
<comment type="similarity">
    <text evidence="1">Belongs to the carbon-nitrogen hydrolase superfamily. Nitrilase family.</text>
</comment>
<dbReference type="AlphaFoldDB" id="A0AAN6WP35"/>
<comment type="caution">
    <text evidence="3">The sequence shown here is derived from an EMBL/GenBank/DDBJ whole genome shotgun (WGS) entry which is preliminary data.</text>
</comment>
<dbReference type="SUPFAM" id="SSF56317">
    <property type="entry name" value="Carbon-nitrogen hydrolase"/>
    <property type="match status" value="1"/>
</dbReference>
<dbReference type="Pfam" id="PF00795">
    <property type="entry name" value="CN_hydrolase"/>
    <property type="match status" value="1"/>
</dbReference>
<name>A0AAN6WP35_9PEZI</name>
<reference evidence="3" key="2">
    <citation type="submission" date="2023-05" db="EMBL/GenBank/DDBJ databases">
        <authorList>
            <consortium name="Lawrence Berkeley National Laboratory"/>
            <person name="Steindorff A."/>
            <person name="Hensen N."/>
            <person name="Bonometti L."/>
            <person name="Westerberg I."/>
            <person name="Brannstrom I.O."/>
            <person name="Guillou S."/>
            <person name="Cros-Aarteil S."/>
            <person name="Calhoun S."/>
            <person name="Haridas S."/>
            <person name="Kuo A."/>
            <person name="Mondo S."/>
            <person name="Pangilinan J."/>
            <person name="Riley R."/>
            <person name="Labutti K."/>
            <person name="Andreopoulos B."/>
            <person name="Lipzen A."/>
            <person name="Chen C."/>
            <person name="Yanf M."/>
            <person name="Daum C."/>
            <person name="Ng V."/>
            <person name="Clum A."/>
            <person name="Ohm R."/>
            <person name="Martin F."/>
            <person name="Silar P."/>
            <person name="Natvig D."/>
            <person name="Lalanne C."/>
            <person name="Gautier V."/>
            <person name="Ament-Velasquez S.L."/>
            <person name="Kruys A."/>
            <person name="Hutchinson M.I."/>
            <person name="Powell A.J."/>
            <person name="Barry K."/>
            <person name="Miller A.N."/>
            <person name="Grigoriev I.V."/>
            <person name="Debuchy R."/>
            <person name="Gladieux P."/>
            <person name="Thoren M.H."/>
            <person name="Johannesson H."/>
        </authorList>
    </citation>
    <scope>NUCLEOTIDE SEQUENCE</scope>
    <source>
        <strain evidence="3">PSN309</strain>
    </source>
</reference>
<keyword evidence="4" id="KW-1185">Reference proteome</keyword>
<dbReference type="Proteomes" id="UP001302126">
    <property type="component" value="Unassembled WGS sequence"/>
</dbReference>
<dbReference type="InterPro" id="IPR044149">
    <property type="entry name" value="Nitrilases_CHs"/>
</dbReference>
<dbReference type="Gene3D" id="3.60.110.10">
    <property type="entry name" value="Carbon-nitrogen hydrolase"/>
    <property type="match status" value="1"/>
</dbReference>
<gene>
    <name evidence="3" type="ORF">QBC35DRAFT_525282</name>
</gene>
<dbReference type="PROSITE" id="PS50263">
    <property type="entry name" value="CN_HYDROLASE"/>
    <property type="match status" value="1"/>
</dbReference>
<evidence type="ECO:0000259" key="2">
    <source>
        <dbReference type="PROSITE" id="PS50263"/>
    </source>
</evidence>
<dbReference type="CDD" id="cd07564">
    <property type="entry name" value="nitrilases_CHs"/>
    <property type="match status" value="1"/>
</dbReference>
<accession>A0AAN6WP35</accession>
<evidence type="ECO:0000313" key="3">
    <source>
        <dbReference type="EMBL" id="KAK4184876.1"/>
    </source>
</evidence>
<sequence>MSSTKFKVAAVHAAPVFMNKAATIEKVVKLIEQAAAEDIKLLAFPETFIPGYPYFIEVYPSLSLAPHLASYSVQSVDVTSSDLSPIQAACRKHGIAINLGISERQPSPGFSLFNSQVTISSSGDILGVHRKLQPTYVERIVWAQGTGATLSPFPLSLAGKEYNVGGLACWEHTMNLARQSLIEQHEHIHCGAWPALSTMAQIEATADLQIEALMKSHALTAQVFCLVASNYVDDTCLDWMREKLGEQNMVKRGGGWSGVIHPFCAMLAGPHTGEEEKMISAEIDMADVGWVKVWLDSAGHYKRPEILSLGVDRGAKWLDEGPGSVVRDGRRFEGTEGEKGE</sequence>
<feature type="domain" description="CN hydrolase" evidence="2">
    <location>
        <begin position="6"/>
        <end position="285"/>
    </location>
</feature>
<keyword evidence="3" id="KW-0378">Hydrolase</keyword>
<dbReference type="PANTHER" id="PTHR46044:SF1">
    <property type="entry name" value="CN HYDROLASE DOMAIN-CONTAINING PROTEIN"/>
    <property type="match status" value="1"/>
</dbReference>
<dbReference type="EMBL" id="MU864471">
    <property type="protein sequence ID" value="KAK4184876.1"/>
    <property type="molecule type" value="Genomic_DNA"/>
</dbReference>
<dbReference type="GO" id="GO:0016787">
    <property type="term" value="F:hydrolase activity"/>
    <property type="evidence" value="ECO:0007669"/>
    <property type="project" value="UniProtKB-KW"/>
</dbReference>